<dbReference type="PROSITE" id="PS51379">
    <property type="entry name" value="4FE4S_FER_2"/>
    <property type="match status" value="1"/>
</dbReference>
<comment type="caution">
    <text evidence="9">The sequence shown here is derived from an EMBL/GenBank/DDBJ whole genome shotgun (WGS) entry which is preliminary data.</text>
</comment>
<evidence type="ECO:0000256" key="7">
    <source>
        <dbReference type="ARBA" id="ARBA00023014"/>
    </source>
</evidence>
<evidence type="ECO:0000256" key="6">
    <source>
        <dbReference type="ARBA" id="ARBA00023004"/>
    </source>
</evidence>
<evidence type="ECO:0000256" key="1">
    <source>
        <dbReference type="ARBA" id="ARBA00022448"/>
    </source>
</evidence>
<keyword evidence="4" id="KW-0677">Repeat</keyword>
<dbReference type="InterPro" id="IPR009051">
    <property type="entry name" value="Helical_ferredxn"/>
</dbReference>
<dbReference type="Pfam" id="PF02589">
    <property type="entry name" value="LUD_dom"/>
    <property type="match status" value="1"/>
</dbReference>
<keyword evidence="1" id="KW-0813">Transport</keyword>
<dbReference type="NCBIfam" id="TIGR00273">
    <property type="entry name" value="LutB/LldF family L-lactate oxidation iron-sulfur protein"/>
    <property type="match status" value="1"/>
</dbReference>
<dbReference type="SUPFAM" id="SSF100950">
    <property type="entry name" value="NagB/RpiA/CoA transferase-like"/>
    <property type="match status" value="1"/>
</dbReference>
<name>A0ABT1CWB4_9HYPH</name>
<keyword evidence="2" id="KW-0004">4Fe-4S</keyword>
<proteinExistence type="predicted"/>
<dbReference type="SUPFAM" id="SSF46548">
    <property type="entry name" value="alpha-helical ferredoxin"/>
    <property type="match status" value="1"/>
</dbReference>
<evidence type="ECO:0000313" key="9">
    <source>
        <dbReference type="EMBL" id="MCO6410508.1"/>
    </source>
</evidence>
<dbReference type="InterPro" id="IPR003741">
    <property type="entry name" value="LUD_dom"/>
</dbReference>
<keyword evidence="10" id="KW-1185">Reference proteome</keyword>
<dbReference type="Proteomes" id="UP001320715">
    <property type="component" value="Unassembled WGS sequence"/>
</dbReference>
<accession>A0ABT1CWB4</accession>
<reference evidence="9 10" key="1">
    <citation type="submission" date="2020-01" db="EMBL/GenBank/DDBJ databases">
        <title>Genomes of bacteria type strains.</title>
        <authorList>
            <person name="Chen J."/>
            <person name="Zhu S."/>
            <person name="Yang J."/>
        </authorList>
    </citation>
    <scope>NUCLEOTIDE SEQUENCE [LARGE SCALE GENOMIC DNA]</scope>
    <source>
        <strain evidence="9 10">DSM 16655</strain>
    </source>
</reference>
<keyword evidence="6" id="KW-0408">Iron</keyword>
<dbReference type="Gene3D" id="1.10.1060.10">
    <property type="entry name" value="Alpha-helical ferredoxin"/>
    <property type="match status" value="1"/>
</dbReference>
<dbReference type="InterPro" id="IPR017900">
    <property type="entry name" value="4Fe4S_Fe_S_CS"/>
</dbReference>
<dbReference type="InterPro" id="IPR004452">
    <property type="entry name" value="LutB/LldF"/>
</dbReference>
<evidence type="ECO:0000313" key="10">
    <source>
        <dbReference type="Proteomes" id="UP001320715"/>
    </source>
</evidence>
<evidence type="ECO:0000256" key="5">
    <source>
        <dbReference type="ARBA" id="ARBA00022982"/>
    </source>
</evidence>
<dbReference type="PANTHER" id="PTHR47153">
    <property type="entry name" value="LACTATE UTILIZATION PROTEIN B"/>
    <property type="match status" value="1"/>
</dbReference>
<keyword evidence="7" id="KW-0411">Iron-sulfur</keyword>
<dbReference type="InterPro" id="IPR024185">
    <property type="entry name" value="FTHF_cligase-like_sf"/>
</dbReference>
<evidence type="ECO:0000256" key="4">
    <source>
        <dbReference type="ARBA" id="ARBA00022737"/>
    </source>
</evidence>
<evidence type="ECO:0000256" key="3">
    <source>
        <dbReference type="ARBA" id="ARBA00022723"/>
    </source>
</evidence>
<dbReference type="PROSITE" id="PS00198">
    <property type="entry name" value="4FE4S_FER_1"/>
    <property type="match status" value="1"/>
</dbReference>
<sequence>MELTANKFKANASKALVDAQLQKALGNVQKGFIGKRQKAADALPEFDELRDNARDIKNHVLAHLDLYLEEYERKVTAAGGHVHWAETAEDARRIVLDICQKANARTVTKGKSMITEEIALNDHLAANGIEPVETDLGEYIIQLRGEHPSHIIAPAVHLNKEQVEGDFRRVHTHLAKDRDLSEPVSLLSEAREVLRQRYFAADVGITGANFLIAETGTSVIVTNEGNGDLTQTLGKVHVVVASIEKIVPTLEDTSQILRVLARSATGQDMSVYTTFSTGPKREEDPDGPDEYHVVLLDNGRSAMLGTEYQDMLRCIRCGACMNHCPVYHAVGGHAYGSVYPGPMGAVLTPSLNGIDETGQLPNASTFCGRCESVCPMRIPLPKMMRHWREREFERNLTPAVARYGLKAWAFFAKRPKLYRLAASFGMPLLSLFGGTSRRFHSLPLAGGWTRHRDLPAPEGRTFLQAWAQREALKQEPLKQEAGQ</sequence>
<dbReference type="EMBL" id="JAAAML010000004">
    <property type="protein sequence ID" value="MCO6410508.1"/>
    <property type="molecule type" value="Genomic_DNA"/>
</dbReference>
<dbReference type="Pfam" id="PF11870">
    <property type="entry name" value="LutB_C"/>
    <property type="match status" value="1"/>
</dbReference>
<protein>
    <submittedName>
        <fullName evidence="9">Iron-sulfur cluster-binding protein</fullName>
    </submittedName>
</protein>
<keyword evidence="5" id="KW-0249">Electron transport</keyword>
<dbReference type="Pfam" id="PF13183">
    <property type="entry name" value="Fer4_8"/>
    <property type="match status" value="1"/>
</dbReference>
<dbReference type="RefSeq" id="WP_252917200.1">
    <property type="nucleotide sequence ID" value="NZ_JAAAML010000004.1"/>
</dbReference>
<dbReference type="InterPro" id="IPR017896">
    <property type="entry name" value="4Fe4S_Fe-S-bd"/>
</dbReference>
<dbReference type="InterPro" id="IPR037171">
    <property type="entry name" value="NagB/RpiA_transferase-like"/>
</dbReference>
<dbReference type="Gene3D" id="3.40.50.10420">
    <property type="entry name" value="NagB/RpiA/CoA transferase-like"/>
    <property type="match status" value="1"/>
</dbReference>
<evidence type="ECO:0000259" key="8">
    <source>
        <dbReference type="PROSITE" id="PS51379"/>
    </source>
</evidence>
<feature type="domain" description="4Fe-4S ferredoxin-type" evidence="8">
    <location>
        <begin position="305"/>
        <end position="335"/>
    </location>
</feature>
<organism evidence="9 10">
    <name type="scientific">Hoeflea alexandrii</name>
    <dbReference type="NCBI Taxonomy" id="288436"/>
    <lineage>
        <taxon>Bacteria</taxon>
        <taxon>Pseudomonadati</taxon>
        <taxon>Pseudomonadota</taxon>
        <taxon>Alphaproteobacteria</taxon>
        <taxon>Hyphomicrobiales</taxon>
        <taxon>Rhizobiaceae</taxon>
        <taxon>Hoeflea</taxon>
    </lineage>
</organism>
<gene>
    <name evidence="9" type="ORF">GTW23_20185</name>
</gene>
<dbReference type="InterPro" id="IPR024569">
    <property type="entry name" value="LutB_C"/>
</dbReference>
<dbReference type="PANTHER" id="PTHR47153:SF2">
    <property type="entry name" value="LACTATE UTILIZATION PROTEIN B"/>
    <property type="match status" value="1"/>
</dbReference>
<evidence type="ECO:0000256" key="2">
    <source>
        <dbReference type="ARBA" id="ARBA00022485"/>
    </source>
</evidence>
<keyword evidence="3" id="KW-0479">Metal-binding</keyword>